<dbReference type="OrthoDB" id="5471173at2"/>
<proteinExistence type="predicted"/>
<keyword evidence="2" id="KW-0282">Flagellum</keyword>
<accession>A0A1H0EV09</accession>
<evidence type="ECO:0000313" key="2">
    <source>
        <dbReference type="EMBL" id="SDN86210.1"/>
    </source>
</evidence>
<keyword evidence="2" id="KW-0966">Cell projection</keyword>
<evidence type="ECO:0000256" key="1">
    <source>
        <dbReference type="SAM" id="Coils"/>
    </source>
</evidence>
<evidence type="ECO:0000313" key="3">
    <source>
        <dbReference type="Proteomes" id="UP000199602"/>
    </source>
</evidence>
<feature type="coiled-coil region" evidence="1">
    <location>
        <begin position="12"/>
        <end position="39"/>
    </location>
</feature>
<sequence length="149" mass="18344">MPVFKFKLEKLLEIRKQKLEEAQSILAKLKRDYQAEVKLEAKLRSQIFETKRNIFSKKTILPSVLFIHQNYLKGLERKLRVCLERQQILSQELTLWRQEVLKRNKEKKILEKLKQKQWELFWYEQRRKEQKELDDLATLHYQHKMEGSF</sequence>
<dbReference type="AlphaFoldDB" id="A0A1H0EV09"/>
<dbReference type="Gene3D" id="1.10.287.1700">
    <property type="match status" value="1"/>
</dbReference>
<dbReference type="EMBL" id="FNIN01000009">
    <property type="protein sequence ID" value="SDN86210.1"/>
    <property type="molecule type" value="Genomic_DNA"/>
</dbReference>
<protein>
    <submittedName>
        <fullName evidence="2">Flagellar FliJ protein</fullName>
    </submittedName>
</protein>
<dbReference type="InterPro" id="IPR053716">
    <property type="entry name" value="Flag_assembly_chemotaxis_eff"/>
</dbReference>
<name>A0A1H0EV09_9BACT</name>
<gene>
    <name evidence="2" type="ORF">SAMN04488516_10958</name>
</gene>
<dbReference type="STRING" id="206665.SAMN04488516_10958"/>
<keyword evidence="1" id="KW-0175">Coiled coil</keyword>
<keyword evidence="2" id="KW-0969">Cilium</keyword>
<organism evidence="2 3">
    <name type="scientific">Desulfonauticus submarinus</name>
    <dbReference type="NCBI Taxonomy" id="206665"/>
    <lineage>
        <taxon>Bacteria</taxon>
        <taxon>Pseudomonadati</taxon>
        <taxon>Thermodesulfobacteriota</taxon>
        <taxon>Desulfovibrionia</taxon>
        <taxon>Desulfovibrionales</taxon>
        <taxon>Desulfonauticaceae</taxon>
        <taxon>Desulfonauticus</taxon>
    </lineage>
</organism>
<keyword evidence="3" id="KW-1185">Reference proteome</keyword>
<reference evidence="2 3" key="1">
    <citation type="submission" date="2016-10" db="EMBL/GenBank/DDBJ databases">
        <authorList>
            <person name="de Groot N.N."/>
        </authorList>
    </citation>
    <scope>NUCLEOTIDE SEQUENCE [LARGE SCALE GENOMIC DNA]</scope>
    <source>
        <strain evidence="2 3">DSM 15269</strain>
    </source>
</reference>
<dbReference type="Proteomes" id="UP000199602">
    <property type="component" value="Unassembled WGS sequence"/>
</dbReference>
<dbReference type="RefSeq" id="WP_092065814.1">
    <property type="nucleotide sequence ID" value="NZ_FNIN01000009.1"/>
</dbReference>